<sequence>MRISVATDSRDGVAPLLPALLEQFGHEVTVHGALAPTAESPAENAAAEREAAEAASVWSAYARAAALDVAEGRAEQAVVACWTGTGVSIAANKVRGIRAALCTDAATAAGARRWNDANVLALSLRLLSGPVLAEILEAWFAAGPSIDPQDLAAIGLLEPTPDTADTPDAADAPGTPDAP</sequence>
<dbReference type="GO" id="GO:0019316">
    <property type="term" value="P:D-allose catabolic process"/>
    <property type="evidence" value="ECO:0007669"/>
    <property type="project" value="TreeGrafter"/>
</dbReference>
<dbReference type="GO" id="GO:0004751">
    <property type="term" value="F:ribose-5-phosphate isomerase activity"/>
    <property type="evidence" value="ECO:0007669"/>
    <property type="project" value="TreeGrafter"/>
</dbReference>
<evidence type="ECO:0000256" key="1">
    <source>
        <dbReference type="ARBA" id="ARBA00008754"/>
    </source>
</evidence>
<feature type="compositionally biased region" description="Low complexity" evidence="2">
    <location>
        <begin position="159"/>
        <end position="179"/>
    </location>
</feature>
<protein>
    <submittedName>
        <fullName evidence="3">RpiB/LacA/LacB family sugar-phosphate isomerase</fullName>
    </submittedName>
</protein>
<evidence type="ECO:0000256" key="2">
    <source>
        <dbReference type="SAM" id="MobiDB-lite"/>
    </source>
</evidence>
<dbReference type="EMBL" id="JAGSOG010000119">
    <property type="protein sequence ID" value="MBR7835991.1"/>
    <property type="molecule type" value="Genomic_DNA"/>
</dbReference>
<reference evidence="3" key="1">
    <citation type="submission" date="2021-04" db="EMBL/GenBank/DDBJ databases">
        <title>Genome based classification of Actinospica acidithermotolerans sp. nov., an actinobacterium isolated from an Indonesian hot spring.</title>
        <authorList>
            <person name="Kusuma A.B."/>
            <person name="Putra K.E."/>
            <person name="Nafisah S."/>
            <person name="Loh J."/>
            <person name="Nouioui I."/>
            <person name="Goodfellow M."/>
        </authorList>
    </citation>
    <scope>NUCLEOTIDE SEQUENCE</scope>
    <source>
        <strain evidence="3">CSCA 57</strain>
    </source>
</reference>
<gene>
    <name evidence="3" type="ORF">KDL01_22135</name>
</gene>
<proteinExistence type="inferred from homology"/>
<evidence type="ECO:0000313" key="3">
    <source>
        <dbReference type="EMBL" id="MBR7835991.1"/>
    </source>
</evidence>
<keyword evidence="3" id="KW-0413">Isomerase</keyword>
<dbReference type="InterPro" id="IPR036569">
    <property type="entry name" value="RpiB_LacA_LacB_sf"/>
</dbReference>
<name>A0A941IUT1_9ACTN</name>
<dbReference type="InterPro" id="IPR003500">
    <property type="entry name" value="RpiB_LacA_LacB"/>
</dbReference>
<comment type="similarity">
    <text evidence="1">Belongs to the LacAB/RpiB family.</text>
</comment>
<dbReference type="RefSeq" id="WP_212530480.1">
    <property type="nucleotide sequence ID" value="NZ_JAGSOG010000119.1"/>
</dbReference>
<dbReference type="PANTHER" id="PTHR30345:SF2">
    <property type="entry name" value="SUGAR-PHOSPHATE ISOMERASE, RPIB_LACA_LACB FAMILY"/>
    <property type="match status" value="1"/>
</dbReference>
<keyword evidence="4" id="KW-1185">Reference proteome</keyword>
<dbReference type="Pfam" id="PF02502">
    <property type="entry name" value="LacAB_rpiB"/>
    <property type="match status" value="1"/>
</dbReference>
<dbReference type="PANTHER" id="PTHR30345">
    <property type="entry name" value="RIBOSE-5-PHOSPHATE ISOMERASE B"/>
    <property type="match status" value="1"/>
</dbReference>
<comment type="caution">
    <text evidence="3">The sequence shown here is derived from an EMBL/GenBank/DDBJ whole genome shotgun (WGS) entry which is preliminary data.</text>
</comment>
<dbReference type="GO" id="GO:0009052">
    <property type="term" value="P:pentose-phosphate shunt, non-oxidative branch"/>
    <property type="evidence" value="ECO:0007669"/>
    <property type="project" value="TreeGrafter"/>
</dbReference>
<feature type="region of interest" description="Disordered" evidence="2">
    <location>
        <begin position="155"/>
        <end position="179"/>
    </location>
</feature>
<dbReference type="Gene3D" id="3.40.1400.10">
    <property type="entry name" value="Sugar-phosphate isomerase, RpiB/LacA/LacB"/>
    <property type="match status" value="1"/>
</dbReference>
<accession>A0A941IUT1</accession>
<dbReference type="Proteomes" id="UP000675781">
    <property type="component" value="Unassembled WGS sequence"/>
</dbReference>
<dbReference type="SUPFAM" id="SSF89623">
    <property type="entry name" value="Ribose/Galactose isomerase RpiB/AlsB"/>
    <property type="match status" value="1"/>
</dbReference>
<organism evidence="3 4">
    <name type="scientific">Actinospica durhamensis</name>
    <dbReference type="NCBI Taxonomy" id="1508375"/>
    <lineage>
        <taxon>Bacteria</taxon>
        <taxon>Bacillati</taxon>
        <taxon>Actinomycetota</taxon>
        <taxon>Actinomycetes</taxon>
        <taxon>Catenulisporales</taxon>
        <taxon>Actinospicaceae</taxon>
        <taxon>Actinospica</taxon>
    </lineage>
</organism>
<evidence type="ECO:0000313" key="4">
    <source>
        <dbReference type="Proteomes" id="UP000675781"/>
    </source>
</evidence>
<dbReference type="AlphaFoldDB" id="A0A941IUT1"/>